<proteinExistence type="predicted"/>
<keyword evidence="5" id="KW-1185">Reference proteome</keyword>
<dbReference type="KEGG" id="pnd:Pla175_00290"/>
<dbReference type="InterPro" id="IPR029063">
    <property type="entry name" value="SAM-dependent_MTases_sf"/>
</dbReference>
<reference evidence="4 5" key="1">
    <citation type="submission" date="2019-02" db="EMBL/GenBank/DDBJ databases">
        <title>Deep-cultivation of Planctomycetes and their phenomic and genomic characterization uncovers novel biology.</title>
        <authorList>
            <person name="Wiegand S."/>
            <person name="Jogler M."/>
            <person name="Boedeker C."/>
            <person name="Pinto D."/>
            <person name="Vollmers J."/>
            <person name="Rivas-Marin E."/>
            <person name="Kohn T."/>
            <person name="Peeters S.H."/>
            <person name="Heuer A."/>
            <person name="Rast P."/>
            <person name="Oberbeckmann S."/>
            <person name="Bunk B."/>
            <person name="Jeske O."/>
            <person name="Meyerdierks A."/>
            <person name="Storesund J.E."/>
            <person name="Kallscheuer N."/>
            <person name="Luecker S."/>
            <person name="Lage O.M."/>
            <person name="Pohl T."/>
            <person name="Merkel B.J."/>
            <person name="Hornburger P."/>
            <person name="Mueller R.-W."/>
            <person name="Bruemmer F."/>
            <person name="Labrenz M."/>
            <person name="Spormann A.M."/>
            <person name="Op den Camp H."/>
            <person name="Overmann J."/>
            <person name="Amann R."/>
            <person name="Jetten M.S.M."/>
            <person name="Mascher T."/>
            <person name="Medema M.H."/>
            <person name="Devos D.P."/>
            <person name="Kaster A.-K."/>
            <person name="Ovreas L."/>
            <person name="Rohde M."/>
            <person name="Galperin M.Y."/>
            <person name="Jogler C."/>
        </authorList>
    </citation>
    <scope>NUCLEOTIDE SEQUENCE [LARGE SCALE GENOMIC DNA]</scope>
    <source>
        <strain evidence="4 5">Pla175</strain>
    </source>
</reference>
<evidence type="ECO:0000313" key="5">
    <source>
        <dbReference type="Proteomes" id="UP000317429"/>
    </source>
</evidence>
<accession>A0A518D5E6</accession>
<dbReference type="Gene3D" id="3.40.50.150">
    <property type="entry name" value="Vaccinia Virus protein VP39"/>
    <property type="match status" value="1"/>
</dbReference>
<protein>
    <submittedName>
        <fullName evidence="4">Ribosomal RNA small subunit methyltransferase D</fullName>
        <ecNumber evidence="4">2.1.1.171</ecNumber>
    </submittedName>
</protein>
<dbReference type="Pfam" id="PF03602">
    <property type="entry name" value="Cons_hypoth95"/>
    <property type="match status" value="1"/>
</dbReference>
<evidence type="ECO:0000256" key="1">
    <source>
        <dbReference type="ARBA" id="ARBA00022603"/>
    </source>
</evidence>
<name>A0A518D5E6_9BACT</name>
<dbReference type="Proteomes" id="UP000317429">
    <property type="component" value="Chromosome"/>
</dbReference>
<dbReference type="AlphaFoldDB" id="A0A518D5E6"/>
<dbReference type="SUPFAM" id="SSF53335">
    <property type="entry name" value="S-adenosyl-L-methionine-dependent methyltransferases"/>
    <property type="match status" value="1"/>
</dbReference>
<evidence type="ECO:0000256" key="3">
    <source>
        <dbReference type="SAM" id="MobiDB-lite"/>
    </source>
</evidence>
<dbReference type="RefSeq" id="WP_145280121.1">
    <property type="nucleotide sequence ID" value="NZ_CP036291.1"/>
</dbReference>
<organism evidence="4 5">
    <name type="scientific">Pirellulimonas nuda</name>
    <dbReference type="NCBI Taxonomy" id="2528009"/>
    <lineage>
        <taxon>Bacteria</taxon>
        <taxon>Pseudomonadati</taxon>
        <taxon>Planctomycetota</taxon>
        <taxon>Planctomycetia</taxon>
        <taxon>Pirellulales</taxon>
        <taxon>Lacipirellulaceae</taxon>
        <taxon>Pirellulimonas</taxon>
    </lineage>
</organism>
<dbReference type="EMBL" id="CP036291">
    <property type="protein sequence ID" value="QDU86679.1"/>
    <property type="molecule type" value="Genomic_DNA"/>
</dbReference>
<evidence type="ECO:0000313" key="4">
    <source>
        <dbReference type="EMBL" id="QDU86679.1"/>
    </source>
</evidence>
<evidence type="ECO:0000256" key="2">
    <source>
        <dbReference type="ARBA" id="ARBA00022679"/>
    </source>
</evidence>
<dbReference type="EC" id="2.1.1.171" evidence="4"/>
<dbReference type="PANTHER" id="PTHR43542:SF1">
    <property type="entry name" value="METHYLTRANSFERASE"/>
    <property type="match status" value="1"/>
</dbReference>
<keyword evidence="2 4" id="KW-0808">Transferase</keyword>
<dbReference type="PANTHER" id="PTHR43542">
    <property type="entry name" value="METHYLTRANSFERASE"/>
    <property type="match status" value="1"/>
</dbReference>
<dbReference type="GO" id="GO:0052913">
    <property type="term" value="F:16S rRNA (guanine(966)-N(2))-methyltransferase activity"/>
    <property type="evidence" value="ECO:0007669"/>
    <property type="project" value="UniProtKB-EC"/>
</dbReference>
<dbReference type="OrthoDB" id="9803017at2"/>
<keyword evidence="1 4" id="KW-0489">Methyltransferase</keyword>
<feature type="region of interest" description="Disordered" evidence="3">
    <location>
        <begin position="1"/>
        <end position="21"/>
    </location>
</feature>
<sequence>MPRRKPAAKPKTLPPEGPATDLRIVGGSMRGRKLAPALCEDDGDPVTRPMKHRVREAIFNLVGMRAKGTHALDLFAGTGALGLESISRGADWATFIERHIPTAAIVKQNMASLGVVDRCDLLTTSAFLWAKRDLPKGAAAWSAGPADAPWLAFVSPPYRFYQEREAEMRALVAALQAHSPAGSMVVVESDQQFDPGTLETPGDDPWDVRVYPPAVVGVWTKASR</sequence>
<gene>
    <name evidence="4" type="primary">rsmD</name>
    <name evidence="4" type="ORF">Pla175_00290</name>
</gene>
<dbReference type="InterPro" id="IPR004398">
    <property type="entry name" value="RNA_MeTrfase_RsmD"/>
</dbReference>